<dbReference type="EMBL" id="FMVF01000019">
    <property type="protein sequence ID" value="SCY94879.1"/>
    <property type="molecule type" value="Genomic_DNA"/>
</dbReference>
<evidence type="ECO:0000313" key="1">
    <source>
        <dbReference type="EMBL" id="SCY94879.1"/>
    </source>
</evidence>
<organism evidence="1 2">
    <name type="scientific">Flavobacterium caeni</name>
    <dbReference type="NCBI Taxonomy" id="490189"/>
    <lineage>
        <taxon>Bacteria</taxon>
        <taxon>Pseudomonadati</taxon>
        <taxon>Bacteroidota</taxon>
        <taxon>Flavobacteriia</taxon>
        <taxon>Flavobacteriales</taxon>
        <taxon>Flavobacteriaceae</taxon>
        <taxon>Flavobacterium</taxon>
    </lineage>
</organism>
<accession>A0A1G5K4R3</accession>
<protein>
    <submittedName>
        <fullName evidence="1">Uncharacterized protein</fullName>
    </submittedName>
</protein>
<proteinExistence type="predicted"/>
<dbReference type="Proteomes" id="UP000199354">
    <property type="component" value="Unassembled WGS sequence"/>
</dbReference>
<dbReference type="AlphaFoldDB" id="A0A1G5K4R3"/>
<evidence type="ECO:0000313" key="2">
    <source>
        <dbReference type="Proteomes" id="UP000199354"/>
    </source>
</evidence>
<dbReference type="OrthoDB" id="1377341at2"/>
<gene>
    <name evidence="1" type="ORF">SAMN02927903_03060</name>
</gene>
<reference evidence="1 2" key="1">
    <citation type="submission" date="2016-10" db="EMBL/GenBank/DDBJ databases">
        <authorList>
            <person name="de Groot N.N."/>
        </authorList>
    </citation>
    <scope>NUCLEOTIDE SEQUENCE [LARGE SCALE GENOMIC DNA]</scope>
    <source>
        <strain evidence="1 2">CGMCC 1.7031</strain>
    </source>
</reference>
<dbReference type="RefSeq" id="WP_091146362.1">
    <property type="nucleotide sequence ID" value="NZ_FMVF01000019.1"/>
</dbReference>
<dbReference type="STRING" id="490189.SAMN02927903_03060"/>
<name>A0A1G5K4R3_9FLAO</name>
<keyword evidence="2" id="KW-1185">Reference proteome</keyword>
<sequence>MKFYEAIEVAFKPFVHWNQIAANIDQLIDLGREDDPLVLPWELVPLNQFGVSPMKIVGGELVERSSAEMDAFELEYNQKLLVNEEAKKINQIARGSFNYGGKTFPMHDAARARYMAIALDSPYTNTNFMTITGEVVTVEAANVPAFMSQYYKQIQLITNVTP</sequence>